<comment type="caution">
    <text evidence="3">The sequence shown here is derived from an EMBL/GenBank/DDBJ whole genome shotgun (WGS) entry which is preliminary data.</text>
</comment>
<gene>
    <name evidence="3" type="ORF">ESB13_16040</name>
</gene>
<keyword evidence="3" id="KW-0269">Exonuclease</keyword>
<dbReference type="InterPro" id="IPR005135">
    <property type="entry name" value="Endo/exonuclease/phosphatase"/>
</dbReference>
<keyword evidence="4" id="KW-1185">Reference proteome</keyword>
<dbReference type="Gene3D" id="3.60.10.10">
    <property type="entry name" value="Endonuclease/exonuclease/phosphatase"/>
    <property type="match status" value="1"/>
</dbReference>
<sequence>MNFIKITTIVTAILLAAVVQAQNYTVGSYNLRFACECDSGNLWINRAPAVAALIRFHQYDILGTQEALVNQLDDLSKTLQEYDRYGAGRNDGKSGGEHSAIFFRKDKFQLLQKGDFWLSETPDTPSLCWDAKCCNRICSWVKLKDKKTGAVFFFFNAHFDHQGQIARVESSKLILRKIKEIARKAPVLFTGDLNGGYDSGCYKLLADSQFLKDASKTAPARYINNGTFNNFGRNISSDIIDHIFTSSAFTAKKYAVLTDTYNGKYPSDHFPVWAIVSLKK</sequence>
<dbReference type="RefSeq" id="WP_129004648.1">
    <property type="nucleotide sequence ID" value="NZ_SDHZ01000002.1"/>
</dbReference>
<keyword evidence="3" id="KW-0255">Endonuclease</keyword>
<name>A0A4Q1D6I3_9BACT</name>
<dbReference type="InterPro" id="IPR050410">
    <property type="entry name" value="CCR4/nocturin_mRNA_transcr"/>
</dbReference>
<dbReference type="OrthoDB" id="9793162at2"/>
<keyword evidence="3" id="KW-0540">Nuclease</keyword>
<evidence type="ECO:0000259" key="2">
    <source>
        <dbReference type="Pfam" id="PF03372"/>
    </source>
</evidence>
<dbReference type="GO" id="GO:0000175">
    <property type="term" value="F:3'-5'-RNA exonuclease activity"/>
    <property type="evidence" value="ECO:0007669"/>
    <property type="project" value="TreeGrafter"/>
</dbReference>
<feature type="chain" id="PRO_5020288616" evidence="1">
    <location>
        <begin position="22"/>
        <end position="280"/>
    </location>
</feature>
<evidence type="ECO:0000313" key="3">
    <source>
        <dbReference type="EMBL" id="RXK83596.1"/>
    </source>
</evidence>
<dbReference type="PANTHER" id="PTHR12121:SF36">
    <property type="entry name" value="ENDONUCLEASE_EXONUCLEASE_PHOSPHATASE DOMAIN-CONTAINING PROTEIN"/>
    <property type="match status" value="1"/>
</dbReference>
<feature type="signal peptide" evidence="1">
    <location>
        <begin position="1"/>
        <end position="21"/>
    </location>
</feature>
<dbReference type="PANTHER" id="PTHR12121">
    <property type="entry name" value="CARBON CATABOLITE REPRESSOR PROTEIN 4"/>
    <property type="match status" value="1"/>
</dbReference>
<accession>A0A4Q1D6I3</accession>
<dbReference type="EMBL" id="SDHZ01000002">
    <property type="protein sequence ID" value="RXK83596.1"/>
    <property type="molecule type" value="Genomic_DNA"/>
</dbReference>
<protein>
    <submittedName>
        <fullName evidence="3">Endonuclease/exonuclease/phosphatase family protein</fullName>
    </submittedName>
</protein>
<dbReference type="GO" id="GO:0004519">
    <property type="term" value="F:endonuclease activity"/>
    <property type="evidence" value="ECO:0007669"/>
    <property type="project" value="UniProtKB-KW"/>
</dbReference>
<dbReference type="CDD" id="cd09083">
    <property type="entry name" value="EEP-1"/>
    <property type="match status" value="1"/>
</dbReference>
<organism evidence="3 4">
    <name type="scientific">Filimonas effusa</name>
    <dbReference type="NCBI Taxonomy" id="2508721"/>
    <lineage>
        <taxon>Bacteria</taxon>
        <taxon>Pseudomonadati</taxon>
        <taxon>Bacteroidota</taxon>
        <taxon>Chitinophagia</taxon>
        <taxon>Chitinophagales</taxon>
        <taxon>Chitinophagaceae</taxon>
        <taxon>Filimonas</taxon>
    </lineage>
</organism>
<reference evidence="3 4" key="1">
    <citation type="submission" date="2019-01" db="EMBL/GenBank/DDBJ databases">
        <title>Filimonas sp. strain TTM-71.</title>
        <authorList>
            <person name="Chen W.-M."/>
        </authorList>
    </citation>
    <scope>NUCLEOTIDE SEQUENCE [LARGE SCALE GENOMIC DNA]</scope>
    <source>
        <strain evidence="3 4">TTM-71</strain>
    </source>
</reference>
<keyword evidence="1" id="KW-0732">Signal</keyword>
<dbReference type="Proteomes" id="UP000290545">
    <property type="component" value="Unassembled WGS sequence"/>
</dbReference>
<dbReference type="AlphaFoldDB" id="A0A4Q1D6I3"/>
<proteinExistence type="predicted"/>
<keyword evidence="3" id="KW-0378">Hydrolase</keyword>
<dbReference type="Pfam" id="PF03372">
    <property type="entry name" value="Exo_endo_phos"/>
    <property type="match status" value="1"/>
</dbReference>
<evidence type="ECO:0000256" key="1">
    <source>
        <dbReference type="SAM" id="SignalP"/>
    </source>
</evidence>
<feature type="domain" description="Endonuclease/exonuclease/phosphatase" evidence="2">
    <location>
        <begin position="28"/>
        <end position="269"/>
    </location>
</feature>
<dbReference type="InterPro" id="IPR036691">
    <property type="entry name" value="Endo/exonu/phosph_ase_sf"/>
</dbReference>
<evidence type="ECO:0000313" key="4">
    <source>
        <dbReference type="Proteomes" id="UP000290545"/>
    </source>
</evidence>
<dbReference type="SUPFAM" id="SSF56219">
    <property type="entry name" value="DNase I-like"/>
    <property type="match status" value="1"/>
</dbReference>